<name>A0A927FH64_9BURK</name>
<dbReference type="Gene3D" id="3.40.1090.10">
    <property type="entry name" value="Cytosolic phospholipase A2 catalytic domain"/>
    <property type="match status" value="2"/>
</dbReference>
<dbReference type="Proteomes" id="UP000647424">
    <property type="component" value="Unassembled WGS sequence"/>
</dbReference>
<dbReference type="Gene3D" id="2.40.160.50">
    <property type="entry name" value="membrane protein fhac: a member of the omp85/tpsb transporter family"/>
    <property type="match status" value="1"/>
</dbReference>
<evidence type="ECO:0000256" key="4">
    <source>
        <dbReference type="ARBA" id="ARBA00023098"/>
    </source>
</evidence>
<dbReference type="InterPro" id="IPR002641">
    <property type="entry name" value="PNPLA_dom"/>
</dbReference>
<feature type="domain" description="PNPLA" evidence="7">
    <location>
        <begin position="3"/>
        <end position="195"/>
    </location>
</feature>
<dbReference type="CDD" id="cd07205">
    <property type="entry name" value="Pat_PNPLA6_PNPLA7_NTE1_like"/>
    <property type="match status" value="1"/>
</dbReference>
<dbReference type="GO" id="GO:0019867">
    <property type="term" value="C:outer membrane"/>
    <property type="evidence" value="ECO:0007669"/>
    <property type="project" value="InterPro"/>
</dbReference>
<feature type="active site" description="Nucleophile" evidence="6">
    <location>
        <position position="36"/>
    </location>
</feature>
<protein>
    <submittedName>
        <fullName evidence="8">Patatin-like phospholipase family protein</fullName>
    </submittedName>
</protein>
<comment type="caution">
    <text evidence="8">The sequence shown here is derived from an EMBL/GenBank/DDBJ whole genome shotgun (WGS) entry which is preliminary data.</text>
</comment>
<evidence type="ECO:0000256" key="1">
    <source>
        <dbReference type="ARBA" id="ARBA00004370"/>
    </source>
</evidence>
<feature type="short sequence motif" description="GXSXG" evidence="6">
    <location>
        <begin position="34"/>
        <end position="38"/>
    </location>
</feature>
<reference evidence="8" key="1">
    <citation type="submission" date="2020-09" db="EMBL/GenBank/DDBJ databases">
        <title>Genome seq and assembly of Limnohabitants sp.</title>
        <authorList>
            <person name="Chhetri G."/>
        </authorList>
    </citation>
    <scope>NUCLEOTIDE SEQUENCE</scope>
    <source>
        <strain evidence="8">JUR4</strain>
    </source>
</reference>
<dbReference type="EMBL" id="JACYFT010000002">
    <property type="protein sequence ID" value="MBD8050606.1"/>
    <property type="molecule type" value="Genomic_DNA"/>
</dbReference>
<gene>
    <name evidence="8" type="ORF">IC609_08610</name>
</gene>
<keyword evidence="2 6" id="KW-0378">Hydrolase</keyword>
<evidence type="ECO:0000256" key="5">
    <source>
        <dbReference type="ARBA" id="ARBA00023136"/>
    </source>
</evidence>
<evidence type="ECO:0000256" key="2">
    <source>
        <dbReference type="ARBA" id="ARBA00022801"/>
    </source>
</evidence>
<proteinExistence type="predicted"/>
<keyword evidence="4 6" id="KW-0443">Lipid metabolism</keyword>
<dbReference type="PROSITE" id="PS51635">
    <property type="entry name" value="PNPLA"/>
    <property type="match status" value="1"/>
</dbReference>
<organism evidence="8 9">
    <name type="scientific">Limnohabitans radicicola</name>
    <dbReference type="NCBI Taxonomy" id="2771427"/>
    <lineage>
        <taxon>Bacteria</taxon>
        <taxon>Pseudomonadati</taxon>
        <taxon>Pseudomonadota</taxon>
        <taxon>Betaproteobacteria</taxon>
        <taxon>Burkholderiales</taxon>
        <taxon>Comamonadaceae</taxon>
        <taxon>Limnohabitans</taxon>
    </lineage>
</organism>
<keyword evidence="3 6" id="KW-0442">Lipid degradation</keyword>
<dbReference type="InterPro" id="IPR000184">
    <property type="entry name" value="Bac_surfAg_D15"/>
</dbReference>
<evidence type="ECO:0000313" key="8">
    <source>
        <dbReference type="EMBL" id="MBD8050606.1"/>
    </source>
</evidence>
<comment type="subcellular location">
    <subcellularLocation>
        <location evidence="1">Membrane</location>
    </subcellularLocation>
</comment>
<feature type="short sequence motif" description="DGA/G" evidence="6">
    <location>
        <begin position="182"/>
        <end position="184"/>
    </location>
</feature>
<dbReference type="GO" id="GO:0016787">
    <property type="term" value="F:hydrolase activity"/>
    <property type="evidence" value="ECO:0007669"/>
    <property type="project" value="UniProtKB-UniRule"/>
</dbReference>
<dbReference type="Pfam" id="PF01734">
    <property type="entry name" value="Patatin"/>
    <property type="match status" value="1"/>
</dbReference>
<dbReference type="AlphaFoldDB" id="A0A927FH64"/>
<accession>A0A927FH64</accession>
<dbReference type="RefSeq" id="WP_191819102.1">
    <property type="nucleotide sequence ID" value="NZ_JACYFT010000002.1"/>
</dbReference>
<keyword evidence="5" id="KW-0472">Membrane</keyword>
<dbReference type="GO" id="GO:0016042">
    <property type="term" value="P:lipid catabolic process"/>
    <property type="evidence" value="ECO:0007669"/>
    <property type="project" value="UniProtKB-UniRule"/>
</dbReference>
<sequence length="723" mass="79330">MVVVLAGGGAKGFAHLAVLRRLERDKVPIARIVGTSMGAVVGGLYASGLSIEEIERVVGSLDPAKVALDQIDRLELPQRARAYQRQYPIELEFGVRHGALSFARGVSDGQRFLALLQQLTTHVPAGVSFNDLKIPFRAVATRYRDGEQQVFDHGTLHLAIRASMAAPAVFAPVEIDGETYVDGGLVANLPIEVALKEGADVVVASYLAQDPAGPQADDPANGLMVANRMLDILIRQNEKRNLAMLRPQDILVQPELKDVGFADFNRAAEIVERAEKAVAAQQTRWQALARSVGPQPLTPSSRLAFDQREKRIVSVRASGTQHVPARFIERSMAVLLGQDFNADDIARRIDELYTSGYFETVHYALEQLKDERYELVVHVREKPYAPHFMKTSLGFSSELGGVNQFSVGVGYRRPWLTASGLELGLDARVGTQSELAARLYQPLGPHWGVDAALGYERNVVPLYAPTDMVKVSQDQKLGYMRLGRSQLGTHLVYRLEQQATVKLGLTQSNTVYAMDTPSRVIVMQANGQDLLLTLTDRHVNATAWRLQFEADQLDSANFPSRGYFVSGALEQSLTGSDYRSARLSARWAVPLQAHTLNLGVNLGREDLSSVCVQCVTPTSLYLGGFQLMGAYRMGQLSGDRLAHVYGTYMYRLFDGGLFKQKTHVGMVLEAGDAWFAGQAHSTKYSTSLFIALDSKIGDIYLGAARGTAGASNLFLQLGRRFSF</sequence>
<dbReference type="InterPro" id="IPR016035">
    <property type="entry name" value="Acyl_Trfase/lysoPLipase"/>
</dbReference>
<evidence type="ECO:0000259" key="7">
    <source>
        <dbReference type="PROSITE" id="PS51635"/>
    </source>
</evidence>
<dbReference type="PANTHER" id="PTHR14226:SF29">
    <property type="entry name" value="NEUROPATHY TARGET ESTERASE SWS"/>
    <property type="match status" value="1"/>
</dbReference>
<dbReference type="Gene3D" id="3.10.20.310">
    <property type="entry name" value="membrane protein fhac"/>
    <property type="match status" value="1"/>
</dbReference>
<dbReference type="InterPro" id="IPR050301">
    <property type="entry name" value="NTE"/>
</dbReference>
<evidence type="ECO:0000313" key="9">
    <source>
        <dbReference type="Proteomes" id="UP000647424"/>
    </source>
</evidence>
<feature type="active site" description="Proton acceptor" evidence="6">
    <location>
        <position position="182"/>
    </location>
</feature>
<keyword evidence="9" id="KW-1185">Reference proteome</keyword>
<evidence type="ECO:0000256" key="6">
    <source>
        <dbReference type="PROSITE-ProRule" id="PRU01161"/>
    </source>
</evidence>
<evidence type="ECO:0000256" key="3">
    <source>
        <dbReference type="ARBA" id="ARBA00022963"/>
    </source>
</evidence>
<dbReference type="SUPFAM" id="SSF52151">
    <property type="entry name" value="FabD/lysophospholipase-like"/>
    <property type="match status" value="1"/>
</dbReference>
<dbReference type="PANTHER" id="PTHR14226">
    <property type="entry name" value="NEUROPATHY TARGET ESTERASE/SWISS CHEESE D.MELANOGASTER"/>
    <property type="match status" value="1"/>
</dbReference>
<dbReference type="Pfam" id="PF01103">
    <property type="entry name" value="Omp85"/>
    <property type="match status" value="1"/>
</dbReference>
<feature type="short sequence motif" description="GXGXXG" evidence="6">
    <location>
        <begin position="7"/>
        <end position="12"/>
    </location>
</feature>